<dbReference type="KEGG" id="lue:DCD74_05705"/>
<dbReference type="Gene3D" id="3.30.1070.10">
    <property type="entry name" value="Cell division topological specificity factor MinE"/>
    <property type="match status" value="1"/>
</dbReference>
<accession>A0A344J5E8</accession>
<dbReference type="RefSeq" id="WP_112926471.1">
    <property type="nucleotide sequence ID" value="NZ_CP029556.1"/>
</dbReference>
<comment type="function">
    <text evidence="3">Prevents the cell division inhibition by proteins MinC and MinD at internal division sites while permitting inhibition at polar sites. This ensures cell division at the proper site by restricting the formation of a division septum at the midpoint of the long axis of the cell.</text>
</comment>
<keyword evidence="4" id="KW-0131">Cell cycle</keyword>
<dbReference type="EMBL" id="CP029556">
    <property type="protein sequence ID" value="AXA84258.1"/>
    <property type="molecule type" value="Genomic_DNA"/>
</dbReference>
<evidence type="ECO:0000256" key="1">
    <source>
        <dbReference type="ARBA" id="ARBA00008168"/>
    </source>
</evidence>
<dbReference type="NCBIfam" id="NF001422">
    <property type="entry name" value="PRK00296.1"/>
    <property type="match status" value="1"/>
</dbReference>
<dbReference type="OrthoDB" id="9802655at2"/>
<dbReference type="GO" id="GO:0051301">
    <property type="term" value="P:cell division"/>
    <property type="evidence" value="ECO:0007669"/>
    <property type="project" value="UniProtKB-KW"/>
</dbReference>
<dbReference type="SUPFAM" id="SSF55229">
    <property type="entry name" value="Cell division protein MinE topological specificity domain"/>
    <property type="match status" value="1"/>
</dbReference>
<proteinExistence type="inferred from homology"/>
<dbReference type="Proteomes" id="UP000251842">
    <property type="component" value="Chromosome"/>
</dbReference>
<gene>
    <name evidence="4" type="ORF">DCD74_05705</name>
</gene>
<evidence type="ECO:0000313" key="4">
    <source>
        <dbReference type="EMBL" id="AXA84258.1"/>
    </source>
</evidence>
<dbReference type="Pfam" id="PF03776">
    <property type="entry name" value="MinE"/>
    <property type="match status" value="1"/>
</dbReference>
<protein>
    <recommendedName>
        <fullName evidence="2">Cell division topological specificity factor</fullName>
    </recommendedName>
</protein>
<evidence type="ECO:0000256" key="3">
    <source>
        <dbReference type="ARBA" id="ARBA00025265"/>
    </source>
</evidence>
<dbReference type="GO" id="GO:0032955">
    <property type="term" value="P:regulation of division septum assembly"/>
    <property type="evidence" value="ECO:0007669"/>
    <property type="project" value="InterPro"/>
</dbReference>
<keyword evidence="5" id="KW-1185">Reference proteome</keyword>
<comment type="similarity">
    <text evidence="1">Belongs to the MinE family.</text>
</comment>
<reference evidence="5" key="1">
    <citation type="submission" date="2018-05" db="EMBL/GenBank/DDBJ databases">
        <title>Luteimonas pekinense sp. nov., isolated from human Meibomian gland secretions, Beijing, China.</title>
        <authorList>
            <person name="Wen T."/>
            <person name="Bai H."/>
            <person name="Lv H."/>
        </authorList>
    </citation>
    <scope>NUCLEOTIDE SEQUENCE [LARGE SCALE GENOMIC DNA]</scope>
    <source>
        <strain evidence="5">83-4</strain>
    </source>
</reference>
<dbReference type="InterPro" id="IPR036707">
    <property type="entry name" value="MinE_sf"/>
</dbReference>
<evidence type="ECO:0000313" key="5">
    <source>
        <dbReference type="Proteomes" id="UP000251842"/>
    </source>
</evidence>
<keyword evidence="4" id="KW-0132">Cell division</keyword>
<name>A0A344J5E8_9GAMM</name>
<dbReference type="AlphaFoldDB" id="A0A344J5E8"/>
<dbReference type="InterPro" id="IPR005527">
    <property type="entry name" value="MinE"/>
</dbReference>
<organism evidence="4 5">
    <name type="scientific">Solilutibacter oculi</name>
    <dbReference type="NCBI Taxonomy" id="2698682"/>
    <lineage>
        <taxon>Bacteria</taxon>
        <taxon>Pseudomonadati</taxon>
        <taxon>Pseudomonadota</taxon>
        <taxon>Gammaproteobacteria</taxon>
        <taxon>Lysobacterales</taxon>
        <taxon>Lysobacteraceae</taxon>
        <taxon>Solilutibacter</taxon>
    </lineage>
</organism>
<dbReference type="NCBIfam" id="TIGR01215">
    <property type="entry name" value="minE"/>
    <property type="match status" value="1"/>
</dbReference>
<evidence type="ECO:0000256" key="2">
    <source>
        <dbReference type="ARBA" id="ARBA00020112"/>
    </source>
</evidence>
<sequence length="90" mass="10309">MGIFDLFKPKKDTASEAKGRLQFIIAQQRDDRNPRHDIDIPPEFKVELMALIQKHFHIPDSAISVTKEKHGEYDVLDISIELPDAKPAQD</sequence>